<dbReference type="Proteomes" id="UP000076587">
    <property type="component" value="Unassembled WGS sequence"/>
</dbReference>
<comment type="caution">
    <text evidence="2">The sequence shown here is derived from an EMBL/GenBank/DDBJ whole genome shotgun (WGS) entry which is preliminary data.</text>
</comment>
<protein>
    <recommendedName>
        <fullName evidence="1">NAD(P)-binding domain-containing protein</fullName>
    </recommendedName>
</protein>
<dbReference type="GO" id="GO:0016646">
    <property type="term" value="F:oxidoreductase activity, acting on the CH-NH group of donors, NAD or NADP as acceptor"/>
    <property type="evidence" value="ECO:0007669"/>
    <property type="project" value="TreeGrafter"/>
</dbReference>
<dbReference type="Pfam" id="PF13460">
    <property type="entry name" value="NAD_binding_10"/>
    <property type="match status" value="1"/>
</dbReference>
<evidence type="ECO:0000313" key="2">
    <source>
        <dbReference type="EMBL" id="KZN41476.1"/>
    </source>
</evidence>
<gene>
    <name evidence="2" type="ORF">N482_04005</name>
</gene>
<dbReference type="RefSeq" id="WP_063379246.1">
    <property type="nucleotide sequence ID" value="NZ_AUXT01000216.1"/>
</dbReference>
<evidence type="ECO:0000259" key="1">
    <source>
        <dbReference type="Pfam" id="PF13460"/>
    </source>
</evidence>
<organism evidence="2 3">
    <name type="scientific">Pseudoalteromonas luteoviolacea NCIMB 1942</name>
    <dbReference type="NCBI Taxonomy" id="1365253"/>
    <lineage>
        <taxon>Bacteria</taxon>
        <taxon>Pseudomonadati</taxon>
        <taxon>Pseudomonadota</taxon>
        <taxon>Gammaproteobacteria</taxon>
        <taxon>Alteromonadales</taxon>
        <taxon>Pseudoalteromonadaceae</taxon>
        <taxon>Pseudoalteromonas</taxon>
    </lineage>
</organism>
<dbReference type="PATRIC" id="fig|1365253.3.peg.5011"/>
<dbReference type="PANTHER" id="PTHR43355:SF2">
    <property type="entry name" value="FLAVIN REDUCTASE (NADPH)"/>
    <property type="match status" value="1"/>
</dbReference>
<dbReference type="PANTHER" id="PTHR43355">
    <property type="entry name" value="FLAVIN REDUCTASE (NADPH)"/>
    <property type="match status" value="1"/>
</dbReference>
<dbReference type="InterPro" id="IPR016040">
    <property type="entry name" value="NAD(P)-bd_dom"/>
</dbReference>
<dbReference type="SUPFAM" id="SSF51735">
    <property type="entry name" value="NAD(P)-binding Rossmann-fold domains"/>
    <property type="match status" value="1"/>
</dbReference>
<dbReference type="EMBL" id="AUXT01000216">
    <property type="protein sequence ID" value="KZN41476.1"/>
    <property type="molecule type" value="Genomic_DNA"/>
</dbReference>
<evidence type="ECO:0000313" key="3">
    <source>
        <dbReference type="Proteomes" id="UP000076587"/>
    </source>
</evidence>
<dbReference type="Gene3D" id="3.40.50.720">
    <property type="entry name" value="NAD(P)-binding Rossmann-like Domain"/>
    <property type="match status" value="1"/>
</dbReference>
<proteinExistence type="predicted"/>
<dbReference type="AlphaFoldDB" id="A0A166Y5V1"/>
<dbReference type="OrthoDB" id="7352421at2"/>
<name>A0A166Y5V1_9GAMM</name>
<feature type="domain" description="NAD(P)-binding" evidence="1">
    <location>
        <begin position="7"/>
        <end position="198"/>
    </location>
</feature>
<sequence length="213" mass="22962">MRITVFGATGNIGQVVAVEALNRGHQVTAVTRSASKASQLPANVNIEVADVNNVEDVIRLSQGQDLVISATRPVEGQEKQLVGIANALLEGLLETRTRLLLVGGAACLTVPNTDGKLVLDDESFVPPAWKDIAQACYEQYQHCVSHRNQNWTYMSPAALIGSGTRTGQFRVSDGELLIDEQGKSHISWQDFAVALLDEAQSPQFLGGKFTVGY</sequence>
<accession>A0A166Y5V1</accession>
<dbReference type="InterPro" id="IPR051606">
    <property type="entry name" value="Polyketide_Oxido-like"/>
</dbReference>
<reference evidence="2 3" key="1">
    <citation type="submission" date="2013-07" db="EMBL/GenBank/DDBJ databases">
        <title>Comparative Genomic and Metabolomic Analysis of Twelve Strains of Pseudoalteromonas luteoviolacea.</title>
        <authorList>
            <person name="Vynne N.G."/>
            <person name="Mansson M."/>
            <person name="Gram L."/>
        </authorList>
    </citation>
    <scope>NUCLEOTIDE SEQUENCE [LARGE SCALE GENOMIC DNA]</scope>
    <source>
        <strain evidence="2 3">NCIMB 1942</strain>
    </source>
</reference>
<dbReference type="InterPro" id="IPR036291">
    <property type="entry name" value="NAD(P)-bd_dom_sf"/>
</dbReference>